<dbReference type="SUPFAM" id="SSF101690">
    <property type="entry name" value="PAZ domain"/>
    <property type="match status" value="1"/>
</dbReference>
<dbReference type="VEuPathDB" id="FungiDB:AB675_11132"/>
<dbReference type="InterPro" id="IPR036085">
    <property type="entry name" value="PAZ_dom_sf"/>
</dbReference>
<feature type="compositionally biased region" description="Low complexity" evidence="1">
    <location>
        <begin position="29"/>
        <end position="39"/>
    </location>
</feature>
<dbReference type="Gene3D" id="2.170.260.10">
    <property type="entry name" value="paz domain"/>
    <property type="match status" value="1"/>
</dbReference>
<dbReference type="PROSITE" id="PS50822">
    <property type="entry name" value="PIWI"/>
    <property type="match status" value="1"/>
</dbReference>
<dbReference type="Proteomes" id="UP000038010">
    <property type="component" value="Unassembled WGS sequence"/>
</dbReference>
<accession>A0A0N1NVX4</accession>
<dbReference type="SUPFAM" id="SSF53098">
    <property type="entry name" value="Ribonuclease H-like"/>
    <property type="match status" value="1"/>
</dbReference>
<dbReference type="Gene3D" id="3.30.420.10">
    <property type="entry name" value="Ribonuclease H-like superfamily/Ribonuclease H"/>
    <property type="match status" value="1"/>
</dbReference>
<feature type="region of interest" description="Disordered" evidence="1">
    <location>
        <begin position="1"/>
        <end position="134"/>
    </location>
</feature>
<dbReference type="AlphaFoldDB" id="A0A0N1NVX4"/>
<dbReference type="SMART" id="SM00950">
    <property type="entry name" value="Piwi"/>
    <property type="match status" value="1"/>
</dbReference>
<evidence type="ECO:0000313" key="3">
    <source>
        <dbReference type="EMBL" id="KPI35807.1"/>
    </source>
</evidence>
<dbReference type="STRING" id="1664694.A0A0N1NVX4"/>
<dbReference type="EMBL" id="LFJN01000036">
    <property type="protein sequence ID" value="KPI35807.1"/>
    <property type="molecule type" value="Genomic_DNA"/>
</dbReference>
<feature type="compositionally biased region" description="Basic and acidic residues" evidence="1">
    <location>
        <begin position="164"/>
        <end position="194"/>
    </location>
</feature>
<dbReference type="InterPro" id="IPR003165">
    <property type="entry name" value="Piwi"/>
</dbReference>
<comment type="caution">
    <text evidence="3">The sequence shown here is derived from an EMBL/GenBank/DDBJ whole genome shotgun (WGS) entry which is preliminary data.</text>
</comment>
<keyword evidence="4" id="KW-1185">Reference proteome</keyword>
<organism evidence="3 4">
    <name type="scientific">Cyphellophora attinorum</name>
    <dbReference type="NCBI Taxonomy" id="1664694"/>
    <lineage>
        <taxon>Eukaryota</taxon>
        <taxon>Fungi</taxon>
        <taxon>Dikarya</taxon>
        <taxon>Ascomycota</taxon>
        <taxon>Pezizomycotina</taxon>
        <taxon>Eurotiomycetes</taxon>
        <taxon>Chaetothyriomycetidae</taxon>
        <taxon>Chaetothyriales</taxon>
        <taxon>Cyphellophoraceae</taxon>
        <taxon>Cyphellophora</taxon>
    </lineage>
</organism>
<dbReference type="InterPro" id="IPR014811">
    <property type="entry name" value="ArgoL1"/>
</dbReference>
<dbReference type="Gene3D" id="3.40.50.2300">
    <property type="match status" value="1"/>
</dbReference>
<evidence type="ECO:0000256" key="1">
    <source>
        <dbReference type="SAM" id="MobiDB-lite"/>
    </source>
</evidence>
<feature type="compositionally biased region" description="Low complexity" evidence="1">
    <location>
        <begin position="72"/>
        <end position="98"/>
    </location>
</feature>
<evidence type="ECO:0000259" key="2">
    <source>
        <dbReference type="PROSITE" id="PS50822"/>
    </source>
</evidence>
<dbReference type="OrthoDB" id="10252740at2759"/>
<name>A0A0N1NVX4_9EURO</name>
<feature type="compositionally biased region" description="Low complexity" evidence="1">
    <location>
        <begin position="106"/>
        <end position="131"/>
    </location>
</feature>
<dbReference type="SMART" id="SM01163">
    <property type="entry name" value="DUF1785"/>
    <property type="match status" value="1"/>
</dbReference>
<feature type="domain" description="Piwi" evidence="2">
    <location>
        <begin position="698"/>
        <end position="1052"/>
    </location>
</feature>
<gene>
    <name evidence="3" type="ORF">AB675_11132</name>
</gene>
<dbReference type="GeneID" id="28731833"/>
<dbReference type="GO" id="GO:0003676">
    <property type="term" value="F:nucleic acid binding"/>
    <property type="evidence" value="ECO:0007669"/>
    <property type="project" value="InterPro"/>
</dbReference>
<dbReference type="InterPro" id="IPR036397">
    <property type="entry name" value="RNaseH_sf"/>
</dbReference>
<dbReference type="InterPro" id="IPR012337">
    <property type="entry name" value="RNaseH-like_sf"/>
</dbReference>
<dbReference type="Pfam" id="PF02171">
    <property type="entry name" value="Piwi"/>
    <property type="match status" value="1"/>
</dbReference>
<dbReference type="PANTHER" id="PTHR22891">
    <property type="entry name" value="EUKARYOTIC TRANSLATION INITIATION FACTOR 2C"/>
    <property type="match status" value="1"/>
</dbReference>
<protein>
    <submittedName>
        <fullName evidence="3">Protein argonaute 1D</fullName>
    </submittedName>
</protein>
<proteinExistence type="predicted"/>
<feature type="region of interest" description="Disordered" evidence="1">
    <location>
        <begin position="164"/>
        <end position="206"/>
    </location>
</feature>
<reference evidence="3 4" key="1">
    <citation type="submission" date="2015-06" db="EMBL/GenBank/DDBJ databases">
        <title>Draft genome of the ant-associated black yeast Phialophora attae CBS 131958.</title>
        <authorList>
            <person name="Moreno L.F."/>
            <person name="Stielow B.J."/>
            <person name="de Hoog S."/>
            <person name="Vicente V.A."/>
            <person name="Weiss V.A."/>
            <person name="de Vries M."/>
            <person name="Cruz L.M."/>
            <person name="Souza E.M."/>
        </authorList>
    </citation>
    <scope>NUCLEOTIDE SEQUENCE [LARGE SCALE GENOMIC DNA]</scope>
    <source>
        <strain evidence="3 4">CBS 131958</strain>
    </source>
</reference>
<sequence length="1087" mass="120371">MSGRPQWKKPLVVEQPLPGKPPPSMPHDSASASTTLSTAPDTQVRHEATLLTNHYEIVKTATAKSGPATTNSPPASKSPVKSTASKVSVSSPSKATAARKTPPKSPVSKQSGSSPPKSPGSKQSGPSSPQGLPATTVAINDIQFFRYNLTFTRELTEDEIKRRAEKKAKEEKKAKLDRKAKEEKKAKEPEKPADDQDPDTLENKLQPAAKAKRRLIYLLLKKLAEEDKISVNVASDYNSFLVTCSRLPPGVTGNNRHRIVLYGDHEQYVTAYPVYHITIKEGPRLLTLDELAASQKGTPGVAFTRVDQKNTVDALNALFTHIANQATFKDRLNSPRATMTRVGSKKFFELKKTKDCGPWDMKQEAEGLQARTGFFISVRLPKGPLAQPLLNINTTTSAIRPSGNLDTLLRSHGNANILQLASVLEGVQVHTTHIADPVIQRNQLRHKFSELAGGTVALSQAANVTFNITDINGTNTTTTVVQYFQANYPNAGVVGTDLVVDVGSGQRRTFIPAKLLVVEPEQVFTRSTKMVNEAARRPDANRNLIQVDGKDMFGVGRQVGLGHLSNLFAGLSIRQNMLPVHAKVLEAPKVSYLGAITNPALRKGKWNLQQQRFARSGTAKTTTWSVLSLQTTALTVRARYIQDFQTNLQTGMQRYGLQATKWPRQNNLDPLQTFASAGRTPEEWLERLTDIQKKGVDVLFVLLPSKHASFYTIIKQIGDLELGLQTICHVCDDQKPKNPPRNFPAQWFGPKTDPNTIANLLLKFNLKSSQHGVNQQFAGERSYLLEGDTMLMGMDVTHAGAGAMKGAPSIAAVVGSIDDRFAQFPAVLEENQRRVPLPGAKYGLPSEEIHPLDKMVKISIERWKTKNGRLPTRIIVFRDGLSEEQIEDVCKQAENKRINDALTELYGKNHPKVITICTVKRHHTRFFGDNRSGKNVQDEIFRNPDQGPNESAYLDNPVPGTLVDNGVVLDEAGPDNEHDFFLISHHVFSKKGTARPTHYVVTRNDVEAKKLDLAIMTHSLCYLFGRSTTSVSVATPSYYADLACDRARFYVRDAYVGRSREEYDEEPETLNDYMAVHPRMSESMFYI</sequence>
<evidence type="ECO:0000313" key="4">
    <source>
        <dbReference type="Proteomes" id="UP000038010"/>
    </source>
</evidence>
<dbReference type="RefSeq" id="XP_017995770.1">
    <property type="nucleotide sequence ID" value="XM_018139953.1"/>
</dbReference>